<dbReference type="PROSITE" id="PS50293">
    <property type="entry name" value="TPR_REGION"/>
    <property type="match status" value="1"/>
</dbReference>
<dbReference type="InterPro" id="IPR050498">
    <property type="entry name" value="Ycf3"/>
</dbReference>
<dbReference type="PROSITE" id="PS50005">
    <property type="entry name" value="TPR"/>
    <property type="match status" value="5"/>
</dbReference>
<keyword evidence="4" id="KW-1133">Transmembrane helix</keyword>
<feature type="repeat" description="TPR" evidence="3">
    <location>
        <begin position="242"/>
        <end position="275"/>
    </location>
</feature>
<sequence>MYLPSWISDKFGCGFLRSSKRRGYYSLLSVLVVSVILLIEGCSSLFPSMGRRVNIDSLTAVIRAHPSDPEGYNVRGVVYGMNGDFEKALLDFQSALDLNPRYYKVYANRALIRYKMGDVPMAIRDYGTALKINPDYDVAYIGRGNIYRDERYSDLQKAFADFDRAIQLKTSDGRAWYGRALVYQMRGEYEKSIEDFSQAISLYSSISPDYYNGRGISYLATKNYDSALEDFKFAINLDPKKASFWFNGGMVYEMQGSYANAVKYYKKALSVDSRYYRAKNGILRISQDLSSTVNEVNE</sequence>
<evidence type="ECO:0008006" key="7">
    <source>
        <dbReference type="Google" id="ProtNLM"/>
    </source>
</evidence>
<dbReference type="Pfam" id="PF00515">
    <property type="entry name" value="TPR_1"/>
    <property type="match status" value="3"/>
</dbReference>
<evidence type="ECO:0000256" key="1">
    <source>
        <dbReference type="ARBA" id="ARBA00022737"/>
    </source>
</evidence>
<reference evidence="5 6" key="1">
    <citation type="journal article" date="2013" name="Genome Announc.">
        <title>Complete Genome Sequence of a Chinese Strain of 'Candidatus Liberibacter asiaticus'.</title>
        <authorList>
            <person name="Lin H."/>
            <person name="Han C.S."/>
            <person name="Liu B."/>
            <person name="Lou B."/>
            <person name="Bai X."/>
            <person name="Deng C."/>
            <person name="Civerolo E.L."/>
            <person name="Gupta G."/>
        </authorList>
    </citation>
    <scope>NUCLEOTIDE SEQUENCE [LARGE SCALE GENOMIC DNA]</scope>
    <source>
        <strain evidence="6">gxpsy</strain>
    </source>
</reference>
<proteinExistence type="predicted"/>
<accession>A0ABM5NFR7</accession>
<evidence type="ECO:0000256" key="4">
    <source>
        <dbReference type="SAM" id="Phobius"/>
    </source>
</evidence>
<keyword evidence="6" id="KW-1185">Reference proteome</keyword>
<gene>
    <name evidence="5" type="ORF">WSI_01515</name>
</gene>
<evidence type="ECO:0000313" key="5">
    <source>
        <dbReference type="EMBL" id="AGH16673.1"/>
    </source>
</evidence>
<keyword evidence="4" id="KW-0812">Transmembrane</keyword>
<evidence type="ECO:0000256" key="3">
    <source>
        <dbReference type="PROSITE-ProRule" id="PRU00339"/>
    </source>
</evidence>
<dbReference type="EMBL" id="CP004005">
    <property type="protein sequence ID" value="AGH16673.1"/>
    <property type="molecule type" value="Genomic_DNA"/>
</dbReference>
<keyword evidence="4" id="KW-0472">Membrane</keyword>
<dbReference type="InterPro" id="IPR011990">
    <property type="entry name" value="TPR-like_helical_dom_sf"/>
</dbReference>
<dbReference type="Pfam" id="PF13432">
    <property type="entry name" value="TPR_16"/>
    <property type="match status" value="1"/>
</dbReference>
<dbReference type="Gene3D" id="1.25.40.10">
    <property type="entry name" value="Tetratricopeptide repeat domain"/>
    <property type="match status" value="3"/>
</dbReference>
<organism evidence="5 6">
    <name type="scientific">Candidatus Liberibacter asiaticus str. gxpsy</name>
    <dbReference type="NCBI Taxonomy" id="1174529"/>
    <lineage>
        <taxon>Bacteria</taxon>
        <taxon>Pseudomonadati</taxon>
        <taxon>Pseudomonadota</taxon>
        <taxon>Alphaproteobacteria</taxon>
        <taxon>Hyphomicrobiales</taxon>
        <taxon>Rhizobiaceae</taxon>
        <taxon>Liberibacter</taxon>
    </lineage>
</organism>
<feature type="repeat" description="TPR" evidence="3">
    <location>
        <begin position="208"/>
        <end position="241"/>
    </location>
</feature>
<dbReference type="RefSeq" id="WP_012778655.1">
    <property type="nucleotide sequence ID" value="NC_020549.1"/>
</dbReference>
<evidence type="ECO:0000256" key="2">
    <source>
        <dbReference type="ARBA" id="ARBA00022803"/>
    </source>
</evidence>
<feature type="repeat" description="TPR" evidence="3">
    <location>
        <begin position="69"/>
        <end position="102"/>
    </location>
</feature>
<feature type="repeat" description="TPR" evidence="3">
    <location>
        <begin position="103"/>
        <end position="136"/>
    </location>
</feature>
<dbReference type="GeneID" id="93076674"/>
<dbReference type="PANTHER" id="PTHR44858">
    <property type="entry name" value="TETRATRICOPEPTIDE REPEAT PROTEIN 6"/>
    <property type="match status" value="1"/>
</dbReference>
<dbReference type="Proteomes" id="UP000011820">
    <property type="component" value="Chromosome"/>
</dbReference>
<dbReference type="PANTHER" id="PTHR44858:SF1">
    <property type="entry name" value="UDP-N-ACETYLGLUCOSAMINE--PEPTIDE N-ACETYLGLUCOSAMINYLTRANSFERASE SPINDLY-RELATED"/>
    <property type="match status" value="1"/>
</dbReference>
<keyword evidence="2 3" id="KW-0802">TPR repeat</keyword>
<feature type="repeat" description="TPR" evidence="3">
    <location>
        <begin position="173"/>
        <end position="206"/>
    </location>
</feature>
<dbReference type="SMART" id="SM00028">
    <property type="entry name" value="TPR"/>
    <property type="match status" value="6"/>
</dbReference>
<keyword evidence="1" id="KW-0677">Repeat</keyword>
<evidence type="ECO:0000313" key="6">
    <source>
        <dbReference type="Proteomes" id="UP000011820"/>
    </source>
</evidence>
<feature type="transmembrane region" description="Helical" evidence="4">
    <location>
        <begin position="24"/>
        <end position="46"/>
    </location>
</feature>
<dbReference type="SUPFAM" id="SSF48452">
    <property type="entry name" value="TPR-like"/>
    <property type="match status" value="1"/>
</dbReference>
<dbReference type="InterPro" id="IPR019734">
    <property type="entry name" value="TPR_rpt"/>
</dbReference>
<name>A0ABM5NFR7_LIBAS</name>
<protein>
    <recommendedName>
        <fullName evidence="7">Tetratricopeptide repeat protein</fullName>
    </recommendedName>
</protein>